<comment type="caution">
    <text evidence="1">The sequence shown here is derived from an EMBL/GenBank/DDBJ whole genome shotgun (WGS) entry which is preliminary data.</text>
</comment>
<dbReference type="EMBL" id="JAWJWF010000047">
    <property type="protein sequence ID" value="KAK6621616.1"/>
    <property type="molecule type" value="Genomic_DNA"/>
</dbReference>
<keyword evidence="2" id="KW-1185">Reference proteome</keyword>
<proteinExistence type="predicted"/>
<accession>A0ABR1AK22</accession>
<evidence type="ECO:0000313" key="1">
    <source>
        <dbReference type="EMBL" id="KAK6621616.1"/>
    </source>
</evidence>
<gene>
    <name evidence="1" type="ORF">RUM44_001423</name>
</gene>
<evidence type="ECO:0000313" key="2">
    <source>
        <dbReference type="Proteomes" id="UP001359485"/>
    </source>
</evidence>
<reference evidence="1 2" key="1">
    <citation type="submission" date="2023-09" db="EMBL/GenBank/DDBJ databases">
        <title>Genomes of two closely related lineages of the louse Polyplax serrata with different host specificities.</title>
        <authorList>
            <person name="Martinu J."/>
            <person name="Tarabai H."/>
            <person name="Stefka J."/>
            <person name="Hypsa V."/>
        </authorList>
    </citation>
    <scope>NUCLEOTIDE SEQUENCE [LARGE SCALE GENOMIC DNA]</scope>
    <source>
        <strain evidence="1">98ZLc_SE</strain>
    </source>
</reference>
<dbReference type="Proteomes" id="UP001359485">
    <property type="component" value="Unassembled WGS sequence"/>
</dbReference>
<sequence length="73" mass="8023">MYIGGGGGAGGNVLSGAMHGFYTTPRRRCHRTRDKEKKFPVGPNFLQRKVYCDSAKDRNRYPTGETSRGGKDG</sequence>
<organism evidence="1 2">
    <name type="scientific">Polyplax serrata</name>
    <name type="common">Common mouse louse</name>
    <dbReference type="NCBI Taxonomy" id="468196"/>
    <lineage>
        <taxon>Eukaryota</taxon>
        <taxon>Metazoa</taxon>
        <taxon>Ecdysozoa</taxon>
        <taxon>Arthropoda</taxon>
        <taxon>Hexapoda</taxon>
        <taxon>Insecta</taxon>
        <taxon>Pterygota</taxon>
        <taxon>Neoptera</taxon>
        <taxon>Paraneoptera</taxon>
        <taxon>Psocodea</taxon>
        <taxon>Troctomorpha</taxon>
        <taxon>Phthiraptera</taxon>
        <taxon>Anoplura</taxon>
        <taxon>Polyplacidae</taxon>
        <taxon>Polyplax</taxon>
    </lineage>
</organism>
<protein>
    <submittedName>
        <fullName evidence="1">Uncharacterized protein</fullName>
    </submittedName>
</protein>
<name>A0ABR1AK22_POLSC</name>